<dbReference type="Gene3D" id="3.55.50.30">
    <property type="match status" value="1"/>
</dbReference>
<keyword evidence="4 7" id="KW-0812">Transmembrane</keyword>
<evidence type="ECO:0000256" key="1">
    <source>
        <dbReference type="ARBA" id="ARBA00004571"/>
    </source>
</evidence>
<proteinExistence type="inferred from homology"/>
<dbReference type="InterPro" id="IPR039426">
    <property type="entry name" value="TonB-dep_rcpt-like"/>
</dbReference>
<keyword evidence="11" id="KW-1185">Reference proteome</keyword>
<dbReference type="InterPro" id="IPR037066">
    <property type="entry name" value="Plug_dom_sf"/>
</dbReference>
<evidence type="ECO:0000259" key="8">
    <source>
        <dbReference type="Pfam" id="PF07660"/>
    </source>
</evidence>
<dbReference type="NCBIfam" id="TIGR04056">
    <property type="entry name" value="OMP_RagA_SusC"/>
    <property type="match status" value="1"/>
</dbReference>
<keyword evidence="6 7" id="KW-0998">Cell outer membrane</keyword>
<evidence type="ECO:0000313" key="11">
    <source>
        <dbReference type="Proteomes" id="UP000293874"/>
    </source>
</evidence>
<evidence type="ECO:0000256" key="7">
    <source>
        <dbReference type="PROSITE-ProRule" id="PRU01360"/>
    </source>
</evidence>
<organism evidence="10 11">
    <name type="scientific">Pseudobacter ginsenosidimutans</name>
    <dbReference type="NCBI Taxonomy" id="661488"/>
    <lineage>
        <taxon>Bacteria</taxon>
        <taxon>Pseudomonadati</taxon>
        <taxon>Bacteroidota</taxon>
        <taxon>Chitinophagia</taxon>
        <taxon>Chitinophagales</taxon>
        <taxon>Chitinophagaceae</taxon>
        <taxon>Pseudobacter</taxon>
    </lineage>
</organism>
<dbReference type="SUPFAM" id="SSF49464">
    <property type="entry name" value="Carboxypeptidase regulatory domain-like"/>
    <property type="match status" value="1"/>
</dbReference>
<dbReference type="AlphaFoldDB" id="A0A4V2F288"/>
<dbReference type="Pfam" id="PF07660">
    <property type="entry name" value="STN"/>
    <property type="match status" value="1"/>
</dbReference>
<comment type="caution">
    <text evidence="10">The sequence shown here is derived from an EMBL/GenBank/DDBJ whole genome shotgun (WGS) entry which is preliminary data.</text>
</comment>
<name>A0A4V2F288_9BACT</name>
<sequence>MLFRALCKALLWDEFSTTKTCQRVKLALMAMKLTAILLLTVAIQVSAKSFSQQLTFSLKNVPIENVFREIEKQTGYSFVYTQTEMSGARTVTMKVENAKLEDVLALCFKEQPLSYTLRKKFIVVKAKAPVPVNTIPEEMRLLPPLVDVRGRLVNEGGDPVAGATVAVKGTAKATSTNSNGEFELKAVDEKATIIFSSTDIETIEIKLNGRRELFLSASKKISKLDEIQFIKYGITTQRYSTGSISKVSSAEIGRQPVANPLAALQGRVPGLIVSSTSGLPGAAFKIQIRGQNTLNPTTNNNVMPFDNPLIIIDGIPFAPNNRNVNQLNSLAAPGTAAFYGNQYSGISPLTAINPADIESIEVLKDADATAIFGSRGANGVVMITTKKGQEGKLRVNTTVYKGVSRIGKTVELMNTREYRAFRKEAIANDGRTPNMAEDFDLLVFDSTKDTDWTDYFLGKSSTVTDAFTQLSGGSANTSFRLSANYREETYVMRGDFLDRRMGANFSLHHETPNKRFSLDLGANYTFQTNNSAGRSDALGNFTTLPNYPDFLDKDGNLVWSYKGIEISNNPMQYLKQGYTGRTYSLLTNMTINYKILDGLQFTTIMGYNTNSFDEVFMRPIKAMDPTFKSGVSVFGKRTSGIWTVEPRLEYKRIIGKGKLVMVGGSTIQKEFESSSEITGSGYTNDLLLQSLAGATVIEKSNIGEREFKYASLYGRINYILQSRYIADINLRRDYSSRFGPGKQVGNFGSVGLGWIFSETSLIRDHFNFLSYGKLRASYGTTGNDAISDYQFIDNWQPTYNSYQGSVGYNPMNLYNPDFSWAVNKKLEIGTELEFLQGRLFFTLAWYRNRCGNQLLAYRLPFQTGFANVTMNQNATVENSGFDFVLTTQNVKKKGFNWTTSLNINIGRNKLIDFPGIETSSYANTYTVGESVNVRKLYHLLGVDPATGVFQYYSAANGKTVEPEHKTDRIINLDPATPKFTGGINNSIRIGDFTFDIMLEFRKQVGATFRQSIYTGAPIGSRSINLPKALLNHWRKPGDVSEYQKLTTGYSGDAYIAGMYFGASDAAYGDASFIKVRNIALSYDLSRHLLKKMQWMDIQLFAYAQNLFTISGYQGADPETQAYTNVPPVKTVVAGIKVNL</sequence>
<dbReference type="InterPro" id="IPR023997">
    <property type="entry name" value="TonB-dep_OMP_SusC/RagA_CS"/>
</dbReference>
<keyword evidence="3 7" id="KW-1134">Transmembrane beta strand</keyword>
<feature type="domain" description="TonB-dependent receptor plug" evidence="9">
    <location>
        <begin position="237"/>
        <end position="380"/>
    </location>
</feature>
<accession>A0A4V2F288</accession>
<gene>
    <name evidence="10" type="ORF">EV199_2312</name>
</gene>
<dbReference type="EMBL" id="SGXA01000001">
    <property type="protein sequence ID" value="RZS76427.1"/>
    <property type="molecule type" value="Genomic_DNA"/>
</dbReference>
<reference evidence="10 11" key="1">
    <citation type="submission" date="2019-02" db="EMBL/GenBank/DDBJ databases">
        <title>Genomic Encyclopedia of Type Strains, Phase IV (KMG-IV): sequencing the most valuable type-strain genomes for metagenomic binning, comparative biology and taxonomic classification.</title>
        <authorList>
            <person name="Goeker M."/>
        </authorList>
    </citation>
    <scope>NUCLEOTIDE SEQUENCE [LARGE SCALE GENOMIC DNA]</scope>
    <source>
        <strain evidence="10 11">DSM 18116</strain>
    </source>
</reference>
<protein>
    <submittedName>
        <fullName evidence="10">TonB-linked SusC/RagA family outer membrane protein</fullName>
    </submittedName>
</protein>
<dbReference type="Pfam" id="PF13715">
    <property type="entry name" value="CarbopepD_reg_2"/>
    <property type="match status" value="1"/>
</dbReference>
<evidence type="ECO:0000256" key="3">
    <source>
        <dbReference type="ARBA" id="ARBA00022452"/>
    </source>
</evidence>
<keyword evidence="2 7" id="KW-0813">Transport</keyword>
<evidence type="ECO:0000256" key="5">
    <source>
        <dbReference type="ARBA" id="ARBA00023136"/>
    </source>
</evidence>
<dbReference type="Gene3D" id="2.170.130.10">
    <property type="entry name" value="TonB-dependent receptor, plug domain"/>
    <property type="match status" value="1"/>
</dbReference>
<dbReference type="Pfam" id="PF07715">
    <property type="entry name" value="Plug"/>
    <property type="match status" value="1"/>
</dbReference>
<evidence type="ECO:0000256" key="2">
    <source>
        <dbReference type="ARBA" id="ARBA00022448"/>
    </source>
</evidence>
<evidence type="ECO:0000313" key="10">
    <source>
        <dbReference type="EMBL" id="RZS76427.1"/>
    </source>
</evidence>
<comment type="subcellular location">
    <subcellularLocation>
        <location evidence="1 7">Cell outer membrane</location>
        <topology evidence="1 7">Multi-pass membrane protein</topology>
    </subcellularLocation>
</comment>
<dbReference type="InterPro" id="IPR023996">
    <property type="entry name" value="TonB-dep_OMP_SusC/RagA"/>
</dbReference>
<dbReference type="InterPro" id="IPR036942">
    <property type="entry name" value="Beta-barrel_TonB_sf"/>
</dbReference>
<dbReference type="InterPro" id="IPR008969">
    <property type="entry name" value="CarboxyPept-like_regulatory"/>
</dbReference>
<dbReference type="InterPro" id="IPR011662">
    <property type="entry name" value="Secretin/TonB_short_N"/>
</dbReference>
<evidence type="ECO:0000256" key="6">
    <source>
        <dbReference type="ARBA" id="ARBA00023237"/>
    </source>
</evidence>
<evidence type="ECO:0000259" key="9">
    <source>
        <dbReference type="Pfam" id="PF07715"/>
    </source>
</evidence>
<keyword evidence="5 7" id="KW-0472">Membrane</keyword>
<dbReference type="Proteomes" id="UP000293874">
    <property type="component" value="Unassembled WGS sequence"/>
</dbReference>
<dbReference type="GO" id="GO:0009279">
    <property type="term" value="C:cell outer membrane"/>
    <property type="evidence" value="ECO:0007669"/>
    <property type="project" value="UniProtKB-SubCell"/>
</dbReference>
<dbReference type="NCBIfam" id="TIGR04057">
    <property type="entry name" value="SusC_RagA_signa"/>
    <property type="match status" value="1"/>
</dbReference>
<dbReference type="PROSITE" id="PS52016">
    <property type="entry name" value="TONB_DEPENDENT_REC_3"/>
    <property type="match status" value="1"/>
</dbReference>
<dbReference type="InterPro" id="IPR012910">
    <property type="entry name" value="Plug_dom"/>
</dbReference>
<dbReference type="SUPFAM" id="SSF56935">
    <property type="entry name" value="Porins"/>
    <property type="match status" value="1"/>
</dbReference>
<feature type="domain" description="Secretin/TonB short N-terminal" evidence="8">
    <location>
        <begin position="76"/>
        <end position="127"/>
    </location>
</feature>
<comment type="similarity">
    <text evidence="7">Belongs to the TonB-dependent receptor family.</text>
</comment>
<dbReference type="Gene3D" id="2.60.40.1120">
    <property type="entry name" value="Carboxypeptidase-like, regulatory domain"/>
    <property type="match status" value="1"/>
</dbReference>
<evidence type="ECO:0000256" key="4">
    <source>
        <dbReference type="ARBA" id="ARBA00022692"/>
    </source>
</evidence>
<dbReference type="Gene3D" id="2.40.170.20">
    <property type="entry name" value="TonB-dependent receptor, beta-barrel domain"/>
    <property type="match status" value="1"/>
</dbReference>